<evidence type="ECO:0000256" key="6">
    <source>
        <dbReference type="SAM" id="MobiDB-lite"/>
    </source>
</evidence>
<evidence type="ECO:0000259" key="7">
    <source>
        <dbReference type="PROSITE" id="PS51043"/>
    </source>
</evidence>
<name>R7V5K0_CAPTE</name>
<dbReference type="Gene3D" id="3.30.530.20">
    <property type="match status" value="1"/>
</dbReference>
<dbReference type="CDD" id="cd08889">
    <property type="entry name" value="SRPBCC_PITPNM1-2_like"/>
    <property type="match status" value="1"/>
</dbReference>
<dbReference type="GO" id="GO:0035091">
    <property type="term" value="F:phosphatidylinositol binding"/>
    <property type="evidence" value="ECO:0007669"/>
    <property type="project" value="TreeGrafter"/>
</dbReference>
<keyword evidence="3" id="KW-0488">Methylation</keyword>
<comment type="subcellular location">
    <subcellularLocation>
        <location evidence="1">Endomembrane system</location>
        <topology evidence="1">Peripheral membrane protein</topology>
    </subcellularLocation>
</comment>
<dbReference type="Pfam" id="PF24695">
    <property type="entry name" value="PITM1-3"/>
    <property type="match status" value="1"/>
</dbReference>
<reference evidence="10" key="1">
    <citation type="submission" date="2012-12" db="EMBL/GenBank/DDBJ databases">
        <authorList>
            <person name="Hellsten U."/>
            <person name="Grimwood J."/>
            <person name="Chapman J.A."/>
            <person name="Shapiro H."/>
            <person name="Aerts A."/>
            <person name="Otillar R.P."/>
            <person name="Terry A.Y."/>
            <person name="Boore J.L."/>
            <person name="Simakov O."/>
            <person name="Marletaz F."/>
            <person name="Cho S.-J."/>
            <person name="Edsinger-Gonzales E."/>
            <person name="Havlak P."/>
            <person name="Kuo D.-H."/>
            <person name="Larsson T."/>
            <person name="Lv J."/>
            <person name="Arendt D."/>
            <person name="Savage R."/>
            <person name="Osoegawa K."/>
            <person name="de Jong P."/>
            <person name="Lindberg D.R."/>
            <person name="Seaver E.C."/>
            <person name="Weisblat D.A."/>
            <person name="Putnam N.H."/>
            <person name="Grigoriev I.V."/>
            <person name="Rokhsar D.S."/>
        </authorList>
    </citation>
    <scope>NUCLEOTIDE SEQUENCE</scope>
    <source>
        <strain evidence="10">I ESC-2004</strain>
    </source>
</reference>
<feature type="region of interest" description="Disordered" evidence="6">
    <location>
        <begin position="1209"/>
        <end position="1242"/>
    </location>
</feature>
<dbReference type="GO" id="GO:0008526">
    <property type="term" value="F:phosphatidylinositol transfer activity"/>
    <property type="evidence" value="ECO:0007669"/>
    <property type="project" value="TreeGrafter"/>
</dbReference>
<dbReference type="Proteomes" id="UP000014760">
    <property type="component" value="Unassembled WGS sequence"/>
</dbReference>
<evidence type="ECO:0000256" key="4">
    <source>
        <dbReference type="ARBA" id="ARBA00022553"/>
    </source>
</evidence>
<dbReference type="PROSITE" id="PS51043">
    <property type="entry name" value="DDHD"/>
    <property type="match status" value="1"/>
</dbReference>
<dbReference type="GO" id="GO:0012505">
    <property type="term" value="C:endomembrane system"/>
    <property type="evidence" value="ECO:0007669"/>
    <property type="project" value="UniProtKB-SubCell"/>
</dbReference>
<dbReference type="SMART" id="SM00775">
    <property type="entry name" value="LNS2"/>
    <property type="match status" value="1"/>
</dbReference>
<dbReference type="InterPro" id="IPR023393">
    <property type="entry name" value="START-like_dom_sf"/>
</dbReference>
<reference evidence="8 10" key="2">
    <citation type="journal article" date="2013" name="Nature">
        <title>Insights into bilaterian evolution from three spiralian genomes.</title>
        <authorList>
            <person name="Simakov O."/>
            <person name="Marletaz F."/>
            <person name="Cho S.J."/>
            <person name="Edsinger-Gonzales E."/>
            <person name="Havlak P."/>
            <person name="Hellsten U."/>
            <person name="Kuo D.H."/>
            <person name="Larsson T."/>
            <person name="Lv J."/>
            <person name="Arendt D."/>
            <person name="Savage R."/>
            <person name="Osoegawa K."/>
            <person name="de Jong P."/>
            <person name="Grimwood J."/>
            <person name="Chapman J.A."/>
            <person name="Shapiro H."/>
            <person name="Aerts A."/>
            <person name="Otillar R.P."/>
            <person name="Terry A.Y."/>
            <person name="Boore J.L."/>
            <person name="Grigoriev I.V."/>
            <person name="Lindberg D.R."/>
            <person name="Seaver E.C."/>
            <person name="Weisblat D.A."/>
            <person name="Putnam N.H."/>
            <person name="Rokhsar D.S."/>
        </authorList>
    </citation>
    <scope>NUCLEOTIDE SEQUENCE</scope>
    <source>
        <strain evidence="8 10">I ESC-2004</strain>
    </source>
</reference>
<dbReference type="EnsemblMetazoa" id="CapteT169194">
    <property type="protein sequence ID" value="CapteP169194"/>
    <property type="gene ID" value="CapteG169194"/>
</dbReference>
<protein>
    <recommendedName>
        <fullName evidence="7">DDHD domain-containing protein</fullName>
    </recommendedName>
</protein>
<dbReference type="HOGENOM" id="CLU_007179_0_0_1"/>
<feature type="compositionally biased region" description="Basic and acidic residues" evidence="6">
    <location>
        <begin position="275"/>
        <end position="293"/>
    </location>
</feature>
<dbReference type="EMBL" id="AMQN01000748">
    <property type="status" value="NOT_ANNOTATED_CDS"/>
    <property type="molecule type" value="Genomic_DNA"/>
</dbReference>
<feature type="compositionally biased region" description="Polar residues" evidence="6">
    <location>
        <begin position="647"/>
        <end position="657"/>
    </location>
</feature>
<proteinExistence type="inferred from homology"/>
<dbReference type="Pfam" id="PF02121">
    <property type="entry name" value="IP_trans"/>
    <property type="match status" value="1"/>
</dbReference>
<keyword evidence="4" id="KW-0597">Phosphoprotein</keyword>
<dbReference type="GO" id="GO:0031210">
    <property type="term" value="F:phosphatidylcholine binding"/>
    <property type="evidence" value="ECO:0007669"/>
    <property type="project" value="TreeGrafter"/>
</dbReference>
<evidence type="ECO:0000256" key="2">
    <source>
        <dbReference type="ARBA" id="ARBA00010316"/>
    </source>
</evidence>
<feature type="domain" description="DDHD" evidence="7">
    <location>
        <begin position="663"/>
        <end position="844"/>
    </location>
</feature>
<dbReference type="InterPro" id="IPR023214">
    <property type="entry name" value="HAD_sf"/>
</dbReference>
<dbReference type="FunFam" id="3.30.530.20:FF:000001">
    <property type="entry name" value="Phosphatidylinositol transfer protein membrane associated 2"/>
    <property type="match status" value="1"/>
</dbReference>
<dbReference type="GO" id="GO:0005737">
    <property type="term" value="C:cytoplasm"/>
    <property type="evidence" value="ECO:0007669"/>
    <property type="project" value="TreeGrafter"/>
</dbReference>
<comment type="similarity">
    <text evidence="2">Belongs to the PtdIns transfer protein family. PI transfer class IIA subfamily.</text>
</comment>
<dbReference type="PANTHER" id="PTHR10658:SF81">
    <property type="entry name" value="PROTEIN RETINAL DEGENERATION B"/>
    <property type="match status" value="1"/>
</dbReference>
<organism evidence="8">
    <name type="scientific">Capitella teleta</name>
    <name type="common">Polychaete worm</name>
    <dbReference type="NCBI Taxonomy" id="283909"/>
    <lineage>
        <taxon>Eukaryota</taxon>
        <taxon>Metazoa</taxon>
        <taxon>Spiralia</taxon>
        <taxon>Lophotrochozoa</taxon>
        <taxon>Annelida</taxon>
        <taxon>Polychaeta</taxon>
        <taxon>Sedentaria</taxon>
        <taxon>Scolecida</taxon>
        <taxon>Capitellidae</taxon>
        <taxon>Capitella</taxon>
    </lineage>
</organism>
<dbReference type="PRINTS" id="PR00391">
    <property type="entry name" value="PITRANSFER"/>
</dbReference>
<feature type="region of interest" description="Disordered" evidence="6">
    <location>
        <begin position="641"/>
        <end position="660"/>
    </location>
</feature>
<gene>
    <name evidence="8" type="ORF">CAPTEDRAFT_169194</name>
</gene>
<evidence type="ECO:0000256" key="3">
    <source>
        <dbReference type="ARBA" id="ARBA00022481"/>
    </source>
</evidence>
<dbReference type="SUPFAM" id="SSF56784">
    <property type="entry name" value="HAD-like"/>
    <property type="match status" value="1"/>
</dbReference>
<keyword evidence="5" id="KW-0106">Calcium</keyword>
<dbReference type="AlphaFoldDB" id="R7V5K0"/>
<dbReference type="InterPro" id="IPR036412">
    <property type="entry name" value="HAD-like_sf"/>
</dbReference>
<dbReference type="GO" id="GO:0046872">
    <property type="term" value="F:metal ion binding"/>
    <property type="evidence" value="ECO:0007669"/>
    <property type="project" value="InterPro"/>
</dbReference>
<dbReference type="FunFam" id="3.40.50.1000:FF:000173">
    <property type="entry name" value="Membrane-associated phosphatidylinositol transfer protein 2"/>
    <property type="match status" value="1"/>
</dbReference>
<evidence type="ECO:0000313" key="8">
    <source>
        <dbReference type="EMBL" id="ELU13727.1"/>
    </source>
</evidence>
<dbReference type="Pfam" id="PF02862">
    <property type="entry name" value="DDHD"/>
    <property type="match status" value="2"/>
</dbReference>
<dbReference type="InterPro" id="IPR031315">
    <property type="entry name" value="LNS2/PITP"/>
</dbReference>
<evidence type="ECO:0000313" key="9">
    <source>
        <dbReference type="EnsemblMetazoa" id="CapteP169194"/>
    </source>
</evidence>
<dbReference type="PANTHER" id="PTHR10658">
    <property type="entry name" value="PHOSPHATIDYLINOSITOL TRANSFER PROTEIN"/>
    <property type="match status" value="1"/>
</dbReference>
<feature type="compositionally biased region" description="Low complexity" evidence="6">
    <location>
        <begin position="321"/>
        <end position="349"/>
    </location>
</feature>
<dbReference type="OMA" id="CWGRTMT"/>
<feature type="region of interest" description="Disordered" evidence="6">
    <location>
        <begin position="266"/>
        <end position="349"/>
    </location>
</feature>
<dbReference type="FunCoup" id="R7V5K0">
    <property type="interactions" value="571"/>
</dbReference>
<dbReference type="Gene3D" id="3.40.50.1000">
    <property type="entry name" value="HAD superfamily/HAD-like"/>
    <property type="match status" value="1"/>
</dbReference>
<dbReference type="GO" id="GO:0008525">
    <property type="term" value="F:phosphatidylcholine transporter activity"/>
    <property type="evidence" value="ECO:0007669"/>
    <property type="project" value="TreeGrafter"/>
</dbReference>
<dbReference type="SUPFAM" id="SSF55961">
    <property type="entry name" value="Bet v1-like"/>
    <property type="match status" value="1"/>
</dbReference>
<dbReference type="SMART" id="SM01127">
    <property type="entry name" value="DDHD"/>
    <property type="match status" value="1"/>
</dbReference>
<dbReference type="OrthoDB" id="167576at2759"/>
<dbReference type="InterPro" id="IPR055261">
    <property type="entry name" value="PI_transfer_N"/>
</dbReference>
<reference evidence="9" key="3">
    <citation type="submission" date="2015-06" db="UniProtKB">
        <authorList>
            <consortium name="EnsemblMetazoa"/>
        </authorList>
    </citation>
    <scope>IDENTIFICATION</scope>
</reference>
<keyword evidence="10" id="KW-1185">Reference proteome</keyword>
<dbReference type="EMBL" id="KB295062">
    <property type="protein sequence ID" value="ELU13727.1"/>
    <property type="molecule type" value="Genomic_DNA"/>
</dbReference>
<dbReference type="InterPro" id="IPR001666">
    <property type="entry name" value="PI_transfer"/>
</dbReference>
<evidence type="ECO:0000313" key="10">
    <source>
        <dbReference type="Proteomes" id="UP000014760"/>
    </source>
</evidence>
<dbReference type="Pfam" id="PF24694">
    <property type="entry name" value="LNS2_PITM1-3"/>
    <property type="match status" value="1"/>
</dbReference>
<accession>R7V5K0</accession>
<sequence>MLIKEYRIALPLSVEEYRIAQLYMIQKKSREESSGAGSGVEILVNEPYTDGPGGSGQYTQKIYHIGSHLPGWFRSILPKSALRVEEEAWNAYPYTKTIYRCPFIEKFSLEIETVYLNDGGEQENVFNLSDSALRSRIVDYMDIVKDPVGGDYHKEEDPRIYVSEKTDRGPLTENWRQDYIAACKDPNNKTKAIMCAYKLCKVEFKYWGMQTKIERFIHDVGLRKTMVRAHRQAWCWQDEYHGLTIDDIRQLERQTQLALQETMANALAEGEEGEEGKKEEAKRLAPEETKQMEEANGGQAVQQEEDEADKANSLQPAVTNRLSMASSSGRRGSWGSARSRFSGSGSRSLRGMESIERLHVNGSESDDEFFDAQGMSSLEARPSWLVSFFLYIHHSPPPSLCPLCPLPSCASASDDGTSPLGRRLEQYNKSQGGVDSLSAPTSSLAQQQTVCKTTILFMVLHGGSTMDSGQDPHLSKHSDISTFRQTIETVLHAHYPAMLGHIAMRIVTCPSICAEALSLLSSLNPFTHDVSSPTADSIPVITNENFPVSVVPLFATQSANYYDSVVQVITRANSVYNDFLRSEDGLGFNGQVCLIGDSVGSMLAYDALCRANPFLSRASSQSGEACNEDSAKKHSNLETIKQRHASCPNSRRTSTGSQEGGKFEFDVSDFFMFGSPLGAVLAHRKVCHASGGLPKPSCAQIYNMFYSMDPAAIRLEPLIQEKFKLLAPMKIPRYQKFPLGDGQSIHFVESVQGHSEVLLRDSSPCKRRHSAISTSSEVAGGLETLHSYIASLSSTWWGSKRLDFALYCPEGLQSFPAVALPYLLHASFWESTDVAAFILRQVVRQEYVMTASDASPRELHLFSPTQPREKWLKRRTTIKVKNVAPNHRANDVIVVEDGPQSISARFMYGPLDMVSLSGEKVDVHILTSPPAGDYVYFGTEVSDSNGRVCYQVPQDKRLTHGMYPVKMVVRGDHTSVDFYLAILPPKTETVVFSIDGSFTASVSIMGKDPKVRAGAVDVVRHWQELGFLIVYVSARPDMQQKKVVAWLAQHNFPHGMVSFMDGLSADPLRQKANYLKTLCNEAKLEIHAAYGSSKDISVYSSVGMTSDQIFIVGKSSKKNCKEANMISEGYASHLALLSSSPSISRPAQGNARLFLRKSCFSLPGQMPRPGSKRPVRKSCSLPYKPSAAKELGKKTSLQEPASILISESGNTLVAGGGPSASRARGFSPRPKLSTSQFDSTDI</sequence>
<dbReference type="STRING" id="283909.R7V5K0"/>
<evidence type="ECO:0000256" key="5">
    <source>
        <dbReference type="ARBA" id="ARBA00022837"/>
    </source>
</evidence>
<evidence type="ECO:0000256" key="1">
    <source>
        <dbReference type="ARBA" id="ARBA00004184"/>
    </source>
</evidence>
<dbReference type="InterPro" id="IPR004177">
    <property type="entry name" value="DDHD_dom"/>
</dbReference>
<feature type="compositionally biased region" description="Polar residues" evidence="6">
    <location>
        <begin position="1232"/>
        <end position="1242"/>
    </location>
</feature>